<evidence type="ECO:0000256" key="5">
    <source>
        <dbReference type="ARBA" id="ARBA00022842"/>
    </source>
</evidence>
<reference evidence="7 8" key="1">
    <citation type="submission" date="2017-06" db="EMBL/GenBank/DDBJ databases">
        <title>Ant-infecting Ophiocordyceps genomes reveal a high diversity of potential behavioral manipulation genes and a possible major role for enterotoxins.</title>
        <authorList>
            <person name="De Bekker C."/>
            <person name="Evans H.C."/>
            <person name="Brachmann A."/>
            <person name="Hughes D.P."/>
        </authorList>
    </citation>
    <scope>NUCLEOTIDE SEQUENCE [LARGE SCALE GENOMIC DNA]</scope>
    <source>
        <strain evidence="7 8">1348a</strain>
    </source>
</reference>
<keyword evidence="4" id="KW-0067">ATP-binding</keyword>
<keyword evidence="3" id="KW-0547">Nucleotide-binding</keyword>
<dbReference type="GO" id="GO:0005524">
    <property type="term" value="F:ATP binding"/>
    <property type="evidence" value="ECO:0007669"/>
    <property type="project" value="UniProtKB-KW"/>
</dbReference>
<accession>A0A2C5Y3D0</accession>
<proteinExistence type="predicted"/>
<dbReference type="SUPFAM" id="SSF52440">
    <property type="entry name" value="PreATP-grasp domain"/>
    <property type="match status" value="1"/>
</dbReference>
<sequence length="474" mass="54124">MRRVTTEMRPNATRLVQSQGLVYTKPADSPDPTDNYWPDDRYYSFTSAETALLEEASRDVFAMCCEAADYLVDHPHVMHKMGIPDFAVEQVIKSWDREPAWGSLYGRFDICFGGLDHADPRLRVPKFYEFNADTPTSLVEAASIQWLWLEQTGHGNDQFNSITKDLVAAWKRNMALIEQRLGRQDITVHFAVAIGDDLGEDTMTVFLLLDACQLAGWRTKTLLVEDIGLGADGRFYDAEGEHIDVIFKLYPWEMMINEDFGKACFEDMAREGGTIWIEPPYKMLWSNKAIFAVLWDLFKDDPRSRWLLPTYFEDEAPASLTRFARKPIFAREGADIILEADGKVIQHEKSNQYGQEGFVIQELAILPEFKDHEDKEREDKDHEHKDGGSHYPVIGFWFVDGDPAGIGIREDIAPITTNCSAFVPHSISDGPVNYKRQPVPDLSEIEASMKLEEYQDLGPESKEILTYIHDILHL</sequence>
<protein>
    <recommendedName>
        <fullName evidence="6">Glutathionylspermidine synthase pre-ATP-grasp-like domain-containing protein</fullName>
    </recommendedName>
</protein>
<keyword evidence="1" id="KW-0436">Ligase</keyword>
<dbReference type="OrthoDB" id="64566at2759"/>
<evidence type="ECO:0000313" key="8">
    <source>
        <dbReference type="Proteomes" id="UP000224854"/>
    </source>
</evidence>
<dbReference type="GO" id="GO:0016874">
    <property type="term" value="F:ligase activity"/>
    <property type="evidence" value="ECO:0007669"/>
    <property type="project" value="UniProtKB-KW"/>
</dbReference>
<evidence type="ECO:0000256" key="4">
    <source>
        <dbReference type="ARBA" id="ARBA00022840"/>
    </source>
</evidence>
<evidence type="ECO:0000256" key="3">
    <source>
        <dbReference type="ARBA" id="ARBA00022741"/>
    </source>
</evidence>
<organism evidence="7 8">
    <name type="scientific">Ophiocordyceps australis</name>
    <dbReference type="NCBI Taxonomy" id="1399860"/>
    <lineage>
        <taxon>Eukaryota</taxon>
        <taxon>Fungi</taxon>
        <taxon>Dikarya</taxon>
        <taxon>Ascomycota</taxon>
        <taxon>Pezizomycotina</taxon>
        <taxon>Sordariomycetes</taxon>
        <taxon>Hypocreomycetidae</taxon>
        <taxon>Hypocreales</taxon>
        <taxon>Ophiocordycipitaceae</taxon>
        <taxon>Ophiocordyceps</taxon>
    </lineage>
</organism>
<keyword evidence="5" id="KW-0460">Magnesium</keyword>
<name>A0A2C5Y3D0_9HYPO</name>
<dbReference type="InterPro" id="IPR016185">
    <property type="entry name" value="PreATP-grasp_dom_sf"/>
</dbReference>
<dbReference type="SUPFAM" id="SSF56059">
    <property type="entry name" value="Glutathione synthetase ATP-binding domain-like"/>
    <property type="match status" value="1"/>
</dbReference>
<gene>
    <name evidence="7" type="ORF">CDD82_6154</name>
</gene>
<dbReference type="GO" id="GO:0046872">
    <property type="term" value="F:metal ion binding"/>
    <property type="evidence" value="ECO:0007669"/>
    <property type="project" value="UniProtKB-KW"/>
</dbReference>
<evidence type="ECO:0000259" key="6">
    <source>
        <dbReference type="Pfam" id="PF03738"/>
    </source>
</evidence>
<comment type="caution">
    <text evidence="7">The sequence shown here is derived from an EMBL/GenBank/DDBJ whole genome shotgun (WGS) entry which is preliminary data.</text>
</comment>
<dbReference type="AlphaFoldDB" id="A0A2C5Y3D0"/>
<evidence type="ECO:0000313" key="7">
    <source>
        <dbReference type="EMBL" id="PHH82389.1"/>
    </source>
</evidence>
<dbReference type="Pfam" id="PF03738">
    <property type="entry name" value="GSP_synth"/>
    <property type="match status" value="1"/>
</dbReference>
<keyword evidence="2" id="KW-0479">Metal-binding</keyword>
<keyword evidence="8" id="KW-1185">Reference proteome</keyword>
<dbReference type="Proteomes" id="UP000224854">
    <property type="component" value="Unassembled WGS sequence"/>
</dbReference>
<evidence type="ECO:0000256" key="1">
    <source>
        <dbReference type="ARBA" id="ARBA00022598"/>
    </source>
</evidence>
<evidence type="ECO:0000256" key="2">
    <source>
        <dbReference type="ARBA" id="ARBA00022723"/>
    </source>
</evidence>
<dbReference type="Gene3D" id="3.30.1490.330">
    <property type="match status" value="1"/>
</dbReference>
<dbReference type="EMBL" id="NJEU01000061">
    <property type="protein sequence ID" value="PHH82389.1"/>
    <property type="molecule type" value="Genomic_DNA"/>
</dbReference>
<feature type="domain" description="Glutathionylspermidine synthase pre-ATP-grasp-like" evidence="6">
    <location>
        <begin position="15"/>
        <end position="427"/>
    </location>
</feature>
<dbReference type="InterPro" id="IPR005494">
    <property type="entry name" value="GSPS_pre-ATP-grasp-like_dom"/>
</dbReference>